<organism evidence="1 2">
    <name type="scientific">Paenibacillus mesotrionivorans</name>
    <dbReference type="NCBI Taxonomy" id="3160968"/>
    <lineage>
        <taxon>Bacteria</taxon>
        <taxon>Bacillati</taxon>
        <taxon>Bacillota</taxon>
        <taxon>Bacilli</taxon>
        <taxon>Bacillales</taxon>
        <taxon>Paenibacillaceae</taxon>
        <taxon>Paenibacillus</taxon>
    </lineage>
</organism>
<dbReference type="Proteomes" id="UP001631969">
    <property type="component" value="Unassembled WGS sequence"/>
</dbReference>
<reference evidence="1" key="1">
    <citation type="submission" date="2024-12" db="EMBL/GenBank/DDBJ databases">
        <authorList>
            <person name="Wu N."/>
        </authorList>
    </citation>
    <scope>NUCLEOTIDE SEQUENCE</scope>
    <source>
        <strain evidence="1">P15</strain>
    </source>
</reference>
<dbReference type="EMBL" id="JBJURJ010000008">
    <property type="protein sequence ID" value="MFM9329377.1"/>
    <property type="molecule type" value="Genomic_DNA"/>
</dbReference>
<gene>
    <name evidence="1" type="ORF">ACI1P1_13870</name>
</gene>
<evidence type="ECO:0000313" key="2">
    <source>
        <dbReference type="Proteomes" id="UP001631969"/>
    </source>
</evidence>
<name>A0ACC7NYA7_9BACL</name>
<proteinExistence type="predicted"/>
<evidence type="ECO:0000313" key="1">
    <source>
        <dbReference type="EMBL" id="MFM9329377.1"/>
    </source>
</evidence>
<comment type="caution">
    <text evidence="1">The sequence shown here is derived from an EMBL/GenBank/DDBJ whole genome shotgun (WGS) entry which is preliminary data.</text>
</comment>
<keyword evidence="2" id="KW-1185">Reference proteome</keyword>
<protein>
    <submittedName>
        <fullName evidence="1">GNAT family N-acetyltransferase</fullName>
    </submittedName>
</protein>
<accession>A0ACC7NYA7</accession>
<sequence length="126" mass="14125">MKVFVDEQQVPADEELDEYDVSPQACHHVLLYDGDKPAATGRWKVYEDGTAKLQRVAVMKEYRGGGTGRLLMEALEDSARQAGMKRTILDGQCQAEGFYNKLGYVTVSTEPFLDAGILHVRMQKEL</sequence>